<feature type="binding site" evidence="2">
    <location>
        <position position="47"/>
    </location>
    <ligand>
        <name>substrate</name>
    </ligand>
</feature>
<feature type="binding site" evidence="2">
    <location>
        <position position="91"/>
    </location>
    <ligand>
        <name>substrate</name>
    </ligand>
</feature>
<dbReference type="Proteomes" id="UP000309544">
    <property type="component" value="Unassembled WGS sequence"/>
</dbReference>
<feature type="binding site" evidence="2">
    <location>
        <position position="229"/>
    </location>
    <ligand>
        <name>Mg(2+)</name>
        <dbReference type="ChEBI" id="CHEBI:18420"/>
    </ligand>
</feature>
<keyword evidence="1 2" id="KW-0808">Transferase</keyword>
<dbReference type="Gene3D" id="3.40.1180.10">
    <property type="entry name" value="Decaprenyl diphosphate synthase-like"/>
    <property type="match status" value="1"/>
</dbReference>
<dbReference type="GO" id="GO:0045547">
    <property type="term" value="F:ditrans,polycis-polyprenyl diphosphate synthase [(2E,6E)-farnesyl diphosphate specific] activity"/>
    <property type="evidence" value="ECO:0007669"/>
    <property type="project" value="TreeGrafter"/>
</dbReference>
<gene>
    <name evidence="3" type="ORF">FGF68_06160</name>
</gene>
<feature type="binding site" evidence="2">
    <location>
        <position position="55"/>
    </location>
    <ligand>
        <name>substrate</name>
    </ligand>
</feature>
<keyword evidence="2" id="KW-0479">Metal-binding</keyword>
<feature type="binding site" evidence="2">
    <location>
        <position position="93"/>
    </location>
    <ligand>
        <name>substrate</name>
    </ligand>
</feature>
<dbReference type="CDD" id="cd00475">
    <property type="entry name" value="Cis_IPPS"/>
    <property type="match status" value="1"/>
</dbReference>
<dbReference type="FunFam" id="3.40.1180.10:FF:000001">
    <property type="entry name" value="(2E,6E)-farnesyl-diphosphate-specific ditrans,polycis-undecaprenyl-diphosphate synthase"/>
    <property type="match status" value="1"/>
</dbReference>
<comment type="caution">
    <text evidence="3">The sequence shown here is derived from an EMBL/GenBank/DDBJ whole genome shotgun (WGS) entry which is preliminary data.</text>
</comment>
<dbReference type="RefSeq" id="WP_068866284.1">
    <property type="nucleotide sequence ID" value="NZ_VDCI01000004.1"/>
</dbReference>
<feature type="binding site" evidence="2">
    <location>
        <begin position="87"/>
        <end position="89"/>
    </location>
    <ligand>
        <name>substrate</name>
    </ligand>
</feature>
<proteinExistence type="inferred from homology"/>
<comment type="similarity">
    <text evidence="2">Belongs to the UPP synthase family.</text>
</comment>
<dbReference type="InterPro" id="IPR018520">
    <property type="entry name" value="UPP_synth-like_CS"/>
</dbReference>
<dbReference type="GO" id="GO:0016094">
    <property type="term" value="P:polyprenol biosynthetic process"/>
    <property type="evidence" value="ECO:0007669"/>
    <property type="project" value="TreeGrafter"/>
</dbReference>
<dbReference type="InterPro" id="IPR036424">
    <property type="entry name" value="UPP_synth-like_sf"/>
</dbReference>
<accession>A0A5C4RZC4</accession>
<dbReference type="Pfam" id="PF01255">
    <property type="entry name" value="Prenyltransf"/>
    <property type="match status" value="1"/>
</dbReference>
<dbReference type="GO" id="GO:0000287">
    <property type="term" value="F:magnesium ion binding"/>
    <property type="evidence" value="ECO:0007669"/>
    <property type="project" value="UniProtKB-UniRule"/>
</dbReference>
<feature type="binding site" evidence="2">
    <location>
        <position position="42"/>
    </location>
    <ligand>
        <name>Mg(2+)</name>
        <dbReference type="ChEBI" id="CHEBI:18420"/>
    </ligand>
</feature>
<evidence type="ECO:0000313" key="4">
    <source>
        <dbReference type="Proteomes" id="UP000309544"/>
    </source>
</evidence>
<feature type="active site" description="Proton acceptor" evidence="2">
    <location>
        <position position="90"/>
    </location>
</feature>
<feature type="binding site" evidence="2">
    <location>
        <begin position="216"/>
        <end position="218"/>
    </location>
    <ligand>
        <name>substrate</name>
    </ligand>
</feature>
<dbReference type="SUPFAM" id="SSF64005">
    <property type="entry name" value="Undecaprenyl diphosphate synthase"/>
    <property type="match status" value="1"/>
</dbReference>
<dbReference type="EC" id="2.5.1.-" evidence="2"/>
<feature type="binding site" evidence="2">
    <location>
        <position position="59"/>
    </location>
    <ligand>
        <name>substrate</name>
    </ligand>
</feature>
<comment type="cofactor">
    <cofactor evidence="2">
        <name>Mg(2+)</name>
        <dbReference type="ChEBI" id="CHEBI:18420"/>
    </cofactor>
    <text evidence="2">Binds 2 magnesium ions per subunit.</text>
</comment>
<comment type="function">
    <text evidence="2">Catalyzes the condensation of isopentenyl diphosphate (IPP) with allylic pyrophosphates generating different type of terpenoids.</text>
</comment>
<dbReference type="PROSITE" id="PS01066">
    <property type="entry name" value="UPP_SYNTHASE"/>
    <property type="match status" value="1"/>
</dbReference>
<dbReference type="PANTHER" id="PTHR10291">
    <property type="entry name" value="DEHYDRODOLICHYL DIPHOSPHATE SYNTHASE FAMILY MEMBER"/>
    <property type="match status" value="1"/>
</dbReference>
<feature type="binding site" evidence="2">
    <location>
        <position position="210"/>
    </location>
    <ligand>
        <name>substrate</name>
    </ligand>
</feature>
<feature type="active site" evidence="2">
    <location>
        <position position="42"/>
    </location>
</feature>
<dbReference type="PANTHER" id="PTHR10291:SF0">
    <property type="entry name" value="DEHYDRODOLICHYL DIPHOSPHATE SYNTHASE 2"/>
    <property type="match status" value="1"/>
</dbReference>
<evidence type="ECO:0000256" key="2">
    <source>
        <dbReference type="HAMAP-Rule" id="MF_01139"/>
    </source>
</evidence>
<keyword evidence="2" id="KW-0460">Magnesium</keyword>
<dbReference type="InterPro" id="IPR001441">
    <property type="entry name" value="UPP_synth-like"/>
</dbReference>
<reference evidence="3 4" key="1">
    <citation type="submission" date="2019-05" db="EMBL/GenBank/DDBJ databases">
        <title>Draft Whole-Genome sequence of the green sulfur bacterium Prosthecochloris vibrioformis DSM 260.</title>
        <authorList>
            <person name="Meyer T.E."/>
            <person name="Kyndt J.A."/>
        </authorList>
    </citation>
    <scope>NUCLEOTIDE SEQUENCE [LARGE SCALE GENOMIC DNA]</scope>
    <source>
        <strain evidence="3 4">DSM 260</strain>
    </source>
</reference>
<organism evidence="3 4">
    <name type="scientific">Prosthecochloris vibrioformis</name>
    <name type="common">Chlorobium vibrioforme</name>
    <dbReference type="NCBI Taxonomy" id="1098"/>
    <lineage>
        <taxon>Bacteria</taxon>
        <taxon>Pseudomonadati</taxon>
        <taxon>Chlorobiota</taxon>
        <taxon>Chlorobiia</taxon>
        <taxon>Chlorobiales</taxon>
        <taxon>Chlorobiaceae</taxon>
        <taxon>Prosthecochloris</taxon>
    </lineage>
</organism>
<comment type="subunit">
    <text evidence="2">Homodimer.</text>
</comment>
<evidence type="ECO:0000256" key="1">
    <source>
        <dbReference type="ARBA" id="ARBA00022679"/>
    </source>
</evidence>
<evidence type="ECO:0000313" key="3">
    <source>
        <dbReference type="EMBL" id="TNJ36643.1"/>
    </source>
</evidence>
<dbReference type="AlphaFoldDB" id="A0A5C4RZC4"/>
<feature type="binding site" evidence="2">
    <location>
        <begin position="43"/>
        <end position="46"/>
    </location>
    <ligand>
        <name>substrate</name>
    </ligand>
</feature>
<sequence>MDLSSSHSSKWFNSKSKREDLALQKQLKERCKLPKHIAVIMDGNGRWAEQHGKSRIEGHIAGVDSVQDIVESCVQLGIPYLTLFTFSTENWKRPEKEVSALMRLLIKVLQREARKIHDNNIRLLVIGNADQLPPKVARTVRETVETTKANTGLTLVLALSYSGKWDIVQACRRIAEDVSKGDLKPEAITEELMETYLATSSIPEPELLIRTSGEYRISNFLLWQSAYSEIFFTDVYWPDFRRARLYEAIEDFNRRERRFGLTSDQLKQTT</sequence>
<dbReference type="NCBIfam" id="TIGR00055">
    <property type="entry name" value="uppS"/>
    <property type="match status" value="1"/>
</dbReference>
<keyword evidence="4" id="KW-1185">Reference proteome</keyword>
<dbReference type="HAMAP" id="MF_01139">
    <property type="entry name" value="ISPT"/>
    <property type="match status" value="1"/>
</dbReference>
<protein>
    <recommendedName>
        <fullName evidence="2">Isoprenyl transferase</fullName>
        <ecNumber evidence="2">2.5.1.-</ecNumber>
    </recommendedName>
</protein>
<dbReference type="NCBIfam" id="NF011405">
    <property type="entry name" value="PRK14830.1"/>
    <property type="match status" value="1"/>
</dbReference>
<dbReference type="EMBL" id="VDCI01000004">
    <property type="protein sequence ID" value="TNJ36643.1"/>
    <property type="molecule type" value="Genomic_DNA"/>
</dbReference>
<name>A0A5C4RZC4_PROVB</name>